<dbReference type="EMBL" id="JAHRIQ010083393">
    <property type="protein sequence ID" value="MEQ2248682.1"/>
    <property type="molecule type" value="Genomic_DNA"/>
</dbReference>
<name>A0ABV0UVV7_9TELE</name>
<proteinExistence type="predicted"/>
<comment type="caution">
    <text evidence="2">The sequence shown here is derived from an EMBL/GenBank/DDBJ whole genome shotgun (WGS) entry which is preliminary data.</text>
</comment>
<accession>A0ABV0UVV7</accession>
<protein>
    <submittedName>
        <fullName evidence="2">Unconventional myosin-VI</fullName>
    </submittedName>
</protein>
<gene>
    <name evidence="2" type="primary">MYO6_6</name>
    <name evidence="2" type="ORF">ILYODFUR_021488</name>
</gene>
<evidence type="ECO:0000313" key="3">
    <source>
        <dbReference type="Proteomes" id="UP001482620"/>
    </source>
</evidence>
<feature type="region of interest" description="Disordered" evidence="1">
    <location>
        <begin position="49"/>
        <end position="92"/>
    </location>
</feature>
<sequence>MNTMMSRIDIDHEYQALVTRSEKLLTDLQNKKKEEEERERLWRIQEEMEKERKRREEEEQRRRQEEEDRRLKAEMEVKRKQEEEERKKREEEERRLQMELELQLQAEKEEDVARQAVLEQERRDRELAMRIAQSEAELIPEEALNDSGLRSNGSSVPSSPERAAIGASTNLKSYTMEEMAKEMTELLARGLQVQATKAAANTKKFELSKWKYAELRDAINTSCAADLSLRLQKLRCFSSQTEDAAEYRRAQVGRRRAQVGRRRRADVGRRRAQVGRRRAQVGRCRDTKAQQVRDECSLTPAMFHIIPP</sequence>
<feature type="region of interest" description="Disordered" evidence="1">
    <location>
        <begin position="255"/>
        <end position="280"/>
    </location>
</feature>
<organism evidence="2 3">
    <name type="scientific">Ilyodon furcidens</name>
    <name type="common">goldbreast splitfin</name>
    <dbReference type="NCBI Taxonomy" id="33524"/>
    <lineage>
        <taxon>Eukaryota</taxon>
        <taxon>Metazoa</taxon>
        <taxon>Chordata</taxon>
        <taxon>Craniata</taxon>
        <taxon>Vertebrata</taxon>
        <taxon>Euteleostomi</taxon>
        <taxon>Actinopterygii</taxon>
        <taxon>Neopterygii</taxon>
        <taxon>Teleostei</taxon>
        <taxon>Neoteleostei</taxon>
        <taxon>Acanthomorphata</taxon>
        <taxon>Ovalentaria</taxon>
        <taxon>Atherinomorphae</taxon>
        <taxon>Cyprinodontiformes</taxon>
        <taxon>Goodeidae</taxon>
        <taxon>Ilyodon</taxon>
    </lineage>
</organism>
<evidence type="ECO:0000313" key="2">
    <source>
        <dbReference type="EMBL" id="MEQ2248682.1"/>
    </source>
</evidence>
<evidence type="ECO:0000256" key="1">
    <source>
        <dbReference type="SAM" id="MobiDB-lite"/>
    </source>
</evidence>
<dbReference type="Proteomes" id="UP001482620">
    <property type="component" value="Unassembled WGS sequence"/>
</dbReference>
<keyword evidence="3" id="KW-1185">Reference proteome</keyword>
<reference evidence="2 3" key="1">
    <citation type="submission" date="2021-06" db="EMBL/GenBank/DDBJ databases">
        <authorList>
            <person name="Palmer J.M."/>
        </authorList>
    </citation>
    <scope>NUCLEOTIDE SEQUENCE [LARGE SCALE GENOMIC DNA]</scope>
    <source>
        <strain evidence="3">if_2019</strain>
        <tissue evidence="2">Muscle</tissue>
    </source>
</reference>
<dbReference type="CDD" id="cd22294">
    <property type="entry name" value="MYO6_MIU_linker"/>
    <property type="match status" value="1"/>
</dbReference>